<evidence type="ECO:0000256" key="2">
    <source>
        <dbReference type="ARBA" id="ARBA00011738"/>
    </source>
</evidence>
<gene>
    <name evidence="5" type="ORF">RJ639_013752</name>
</gene>
<comment type="function">
    <text evidence="4">Dirigent proteins impart stereoselectivity on the phenoxy radical-coupling reaction, yielding optically active lignans from two molecules of coniferyl alcohol in the biosynthesis of lignans, flavonolignans, and alkaloids and thus plays a central role in plant secondary metabolism.</text>
</comment>
<comment type="subunit">
    <text evidence="2 4">Homodimer.</text>
</comment>
<dbReference type="Proteomes" id="UP001188597">
    <property type="component" value="Unassembled WGS sequence"/>
</dbReference>
<accession>A0AA89APP3</accession>
<dbReference type="Gene3D" id="2.40.480.10">
    <property type="entry name" value="Allene oxide cyclase-like"/>
    <property type="match status" value="1"/>
</dbReference>
<keyword evidence="4" id="KW-0052">Apoplast</keyword>
<keyword evidence="6" id="KW-1185">Reference proteome</keyword>
<proteinExistence type="inferred from homology"/>
<feature type="chain" id="PRO_5041519107" description="Dirigent protein" evidence="4">
    <location>
        <begin position="23"/>
        <end position="190"/>
    </location>
</feature>
<sequence length="190" mass="20948">MGKLTTVLVVFTMIIALRAAHGKSEGPKEVEDWWQNLNHAREKITKLRFYFHDFLQGKTPTTVRVAQAKMTDTSPTIFGEVNMMDDPLTVGPKITSELVGRAHGFYSSSSQEEIAYHCAINFVFGGGEYNGSSLSVLGYNPVMNVYREMPIVGGSGAFRLARGVATLTTYAFNFTQGSAIVEVNLVVLHY</sequence>
<feature type="signal peptide" evidence="4">
    <location>
        <begin position="1"/>
        <end position="22"/>
    </location>
</feature>
<evidence type="ECO:0000313" key="5">
    <source>
        <dbReference type="EMBL" id="KAK3009703.1"/>
    </source>
</evidence>
<organism evidence="5 6">
    <name type="scientific">Escallonia herrerae</name>
    <dbReference type="NCBI Taxonomy" id="1293975"/>
    <lineage>
        <taxon>Eukaryota</taxon>
        <taxon>Viridiplantae</taxon>
        <taxon>Streptophyta</taxon>
        <taxon>Embryophyta</taxon>
        <taxon>Tracheophyta</taxon>
        <taxon>Spermatophyta</taxon>
        <taxon>Magnoliopsida</taxon>
        <taxon>eudicotyledons</taxon>
        <taxon>Gunneridae</taxon>
        <taxon>Pentapetalae</taxon>
        <taxon>asterids</taxon>
        <taxon>campanulids</taxon>
        <taxon>Escalloniales</taxon>
        <taxon>Escalloniaceae</taxon>
        <taxon>Escallonia</taxon>
    </lineage>
</organism>
<dbReference type="AlphaFoldDB" id="A0AA89APP3"/>
<dbReference type="EMBL" id="JAVXUP010001618">
    <property type="protein sequence ID" value="KAK3009703.1"/>
    <property type="molecule type" value="Genomic_DNA"/>
</dbReference>
<dbReference type="InterPro" id="IPR044859">
    <property type="entry name" value="Allene_oxi_cyc_Dirigent"/>
</dbReference>
<dbReference type="PANTHER" id="PTHR21495">
    <property type="entry name" value="NUCLEOPORIN-RELATED"/>
    <property type="match status" value="1"/>
</dbReference>
<name>A0AA89APP3_9ASTE</name>
<evidence type="ECO:0000256" key="1">
    <source>
        <dbReference type="ARBA" id="ARBA00010746"/>
    </source>
</evidence>
<comment type="similarity">
    <text evidence="1 4">Belongs to the plant dirigent protein family.</text>
</comment>
<keyword evidence="3 4" id="KW-0964">Secreted</keyword>
<protein>
    <recommendedName>
        <fullName evidence="4">Dirigent protein</fullName>
    </recommendedName>
</protein>
<comment type="subcellular location">
    <subcellularLocation>
        <location evidence="4">Secreted</location>
        <location evidence="4">Extracellular space</location>
        <location evidence="4">Apoplast</location>
    </subcellularLocation>
</comment>
<dbReference type="InterPro" id="IPR004265">
    <property type="entry name" value="Dirigent"/>
</dbReference>
<evidence type="ECO:0000313" key="6">
    <source>
        <dbReference type="Proteomes" id="UP001188597"/>
    </source>
</evidence>
<dbReference type="GO" id="GO:0009699">
    <property type="term" value="P:phenylpropanoid biosynthetic process"/>
    <property type="evidence" value="ECO:0007669"/>
    <property type="project" value="UniProtKB-ARBA"/>
</dbReference>
<dbReference type="Pfam" id="PF03018">
    <property type="entry name" value="Dirigent"/>
    <property type="match status" value="1"/>
</dbReference>
<evidence type="ECO:0000256" key="3">
    <source>
        <dbReference type="ARBA" id="ARBA00022525"/>
    </source>
</evidence>
<evidence type="ECO:0000256" key="4">
    <source>
        <dbReference type="RuleBase" id="RU363099"/>
    </source>
</evidence>
<dbReference type="GO" id="GO:0048046">
    <property type="term" value="C:apoplast"/>
    <property type="evidence" value="ECO:0007669"/>
    <property type="project" value="UniProtKB-SubCell"/>
</dbReference>
<comment type="caution">
    <text evidence="5">The sequence shown here is derived from an EMBL/GenBank/DDBJ whole genome shotgun (WGS) entry which is preliminary data.</text>
</comment>
<keyword evidence="4" id="KW-0732">Signal</keyword>
<reference evidence="5" key="1">
    <citation type="submission" date="2022-12" db="EMBL/GenBank/DDBJ databases">
        <title>Draft genome assemblies for two species of Escallonia (Escalloniales).</title>
        <authorList>
            <person name="Chanderbali A."/>
            <person name="Dervinis C."/>
            <person name="Anghel I."/>
            <person name="Soltis D."/>
            <person name="Soltis P."/>
            <person name="Zapata F."/>
        </authorList>
    </citation>
    <scope>NUCLEOTIDE SEQUENCE</scope>
    <source>
        <strain evidence="5">UCBG64.0493</strain>
        <tissue evidence="5">Leaf</tissue>
    </source>
</reference>